<feature type="non-terminal residue" evidence="2">
    <location>
        <position position="1"/>
    </location>
</feature>
<gene>
    <name evidence="2" type="ORF">BGW38_008027</name>
</gene>
<feature type="region of interest" description="Disordered" evidence="1">
    <location>
        <begin position="21"/>
        <end position="42"/>
    </location>
</feature>
<dbReference type="Proteomes" id="UP000780801">
    <property type="component" value="Unassembled WGS sequence"/>
</dbReference>
<comment type="caution">
    <text evidence="2">The sequence shown here is derived from an EMBL/GenBank/DDBJ whole genome shotgun (WGS) entry which is preliminary data.</text>
</comment>
<evidence type="ECO:0000313" key="2">
    <source>
        <dbReference type="EMBL" id="KAF9577036.1"/>
    </source>
</evidence>
<name>A0A9P6FL33_9FUNG</name>
<keyword evidence="3" id="KW-1185">Reference proteome</keyword>
<proteinExistence type="predicted"/>
<evidence type="ECO:0000256" key="1">
    <source>
        <dbReference type="SAM" id="MobiDB-lite"/>
    </source>
</evidence>
<feature type="region of interest" description="Disordered" evidence="1">
    <location>
        <begin position="60"/>
        <end position="103"/>
    </location>
</feature>
<dbReference type="EMBL" id="JAABOA010005403">
    <property type="protein sequence ID" value="KAF9577036.1"/>
    <property type="molecule type" value="Genomic_DNA"/>
</dbReference>
<reference evidence="2" key="1">
    <citation type="journal article" date="2020" name="Fungal Divers.">
        <title>Resolving the Mortierellaceae phylogeny through synthesis of multi-gene phylogenetics and phylogenomics.</title>
        <authorList>
            <person name="Vandepol N."/>
            <person name="Liber J."/>
            <person name="Desiro A."/>
            <person name="Na H."/>
            <person name="Kennedy M."/>
            <person name="Barry K."/>
            <person name="Grigoriev I.V."/>
            <person name="Miller A.N."/>
            <person name="O'Donnell K."/>
            <person name="Stajich J.E."/>
            <person name="Bonito G."/>
        </authorList>
    </citation>
    <scope>NUCLEOTIDE SEQUENCE</scope>
    <source>
        <strain evidence="2">KOD1015</strain>
    </source>
</reference>
<protein>
    <submittedName>
        <fullName evidence="2">Uncharacterized protein</fullName>
    </submittedName>
</protein>
<feature type="compositionally biased region" description="Acidic residues" evidence="1">
    <location>
        <begin position="94"/>
        <end position="103"/>
    </location>
</feature>
<accession>A0A9P6FL33</accession>
<evidence type="ECO:0000313" key="3">
    <source>
        <dbReference type="Proteomes" id="UP000780801"/>
    </source>
</evidence>
<organism evidence="2 3">
    <name type="scientific">Lunasporangiospora selenospora</name>
    <dbReference type="NCBI Taxonomy" id="979761"/>
    <lineage>
        <taxon>Eukaryota</taxon>
        <taxon>Fungi</taxon>
        <taxon>Fungi incertae sedis</taxon>
        <taxon>Mucoromycota</taxon>
        <taxon>Mortierellomycotina</taxon>
        <taxon>Mortierellomycetes</taxon>
        <taxon>Mortierellales</taxon>
        <taxon>Mortierellaceae</taxon>
        <taxon>Lunasporangiospora</taxon>
    </lineage>
</organism>
<feature type="compositionally biased region" description="Polar residues" evidence="1">
    <location>
        <begin position="78"/>
        <end position="90"/>
    </location>
</feature>
<dbReference type="AlphaFoldDB" id="A0A9P6FL33"/>
<sequence length="103" mass="11704">SSASRFKLDSSSIQARFSQWTEQPKISAKPRVSATHRPRYAKKMSTIVWSDSEPEEGFKAFSGRSKTLRSRKADHTNDTLLENLGSQSNRKNNEDEENKGDNE</sequence>
<feature type="non-terminal residue" evidence="2">
    <location>
        <position position="103"/>
    </location>
</feature>